<feature type="transmembrane region" description="Helical" evidence="1">
    <location>
        <begin position="71"/>
        <end position="91"/>
    </location>
</feature>
<name>A0A0B7NLZ2_9FUNG</name>
<keyword evidence="1" id="KW-0472">Membrane</keyword>
<accession>A0A0B7NLZ2</accession>
<dbReference type="EMBL" id="LN733219">
    <property type="protein sequence ID" value="CEP16555.1"/>
    <property type="molecule type" value="Genomic_DNA"/>
</dbReference>
<feature type="transmembrane region" description="Helical" evidence="1">
    <location>
        <begin position="35"/>
        <end position="59"/>
    </location>
</feature>
<dbReference type="Proteomes" id="UP000054107">
    <property type="component" value="Unassembled WGS sequence"/>
</dbReference>
<reference evidence="2 3" key="1">
    <citation type="submission" date="2014-09" db="EMBL/GenBank/DDBJ databases">
        <authorList>
            <person name="Ellenberger Sabrina"/>
        </authorList>
    </citation>
    <scope>NUCLEOTIDE SEQUENCE [LARGE SCALE GENOMIC DNA]</scope>
    <source>
        <strain evidence="2 3">CBS 412.66</strain>
    </source>
</reference>
<sequence length="214" mass="24029">MPHLDGKNWQNGVSLYFAILSLQGKSPFYSYLESIAIYFFGAINIIFVIISLGTLLPIYFGSYHGTRNATFVVFAGLALLLIDMLVNNIIFVVHKEKYVDWCINSASGNLDSILRQKQIMIGSGDGTQEASFSTNMGDFYNCSRTWEDELKFSAMMTLVISTVYIYWSISLYSYSHKLRIELARFISEKMNAGMPMMVPVQGAPIVAGADMMLQ</sequence>
<gene>
    <name evidence="2" type="primary">PARPA_10827.1 scaffold 41979</name>
</gene>
<keyword evidence="3" id="KW-1185">Reference proteome</keyword>
<keyword evidence="1" id="KW-0812">Transmembrane</keyword>
<organism evidence="2 3">
    <name type="scientific">Parasitella parasitica</name>
    <dbReference type="NCBI Taxonomy" id="35722"/>
    <lineage>
        <taxon>Eukaryota</taxon>
        <taxon>Fungi</taxon>
        <taxon>Fungi incertae sedis</taxon>
        <taxon>Mucoromycota</taxon>
        <taxon>Mucoromycotina</taxon>
        <taxon>Mucoromycetes</taxon>
        <taxon>Mucorales</taxon>
        <taxon>Mucorineae</taxon>
        <taxon>Mucoraceae</taxon>
        <taxon>Parasitella</taxon>
    </lineage>
</organism>
<dbReference type="AlphaFoldDB" id="A0A0B7NLZ2"/>
<protein>
    <submittedName>
        <fullName evidence="2">Uncharacterized protein</fullName>
    </submittedName>
</protein>
<feature type="transmembrane region" description="Helical" evidence="1">
    <location>
        <begin position="154"/>
        <end position="174"/>
    </location>
</feature>
<proteinExistence type="predicted"/>
<evidence type="ECO:0000313" key="2">
    <source>
        <dbReference type="EMBL" id="CEP16555.1"/>
    </source>
</evidence>
<evidence type="ECO:0000256" key="1">
    <source>
        <dbReference type="SAM" id="Phobius"/>
    </source>
</evidence>
<dbReference type="OrthoDB" id="2274059at2759"/>
<keyword evidence="1" id="KW-1133">Transmembrane helix</keyword>
<evidence type="ECO:0000313" key="3">
    <source>
        <dbReference type="Proteomes" id="UP000054107"/>
    </source>
</evidence>